<dbReference type="InterPro" id="IPR023214">
    <property type="entry name" value="HAD_sf"/>
</dbReference>
<dbReference type="Pfam" id="PF13419">
    <property type="entry name" value="HAD_2"/>
    <property type="match status" value="1"/>
</dbReference>
<dbReference type="PANTHER" id="PTHR43434:SF1">
    <property type="entry name" value="PHOSPHOGLYCOLATE PHOSPHATASE"/>
    <property type="match status" value="1"/>
</dbReference>
<reference evidence="3" key="1">
    <citation type="journal article" date="2020" name="bioRxiv">
        <title>A rank-normalized archaeal taxonomy based on genome phylogeny resolves widespread incomplete and uneven classifications.</title>
        <authorList>
            <person name="Rinke C."/>
            <person name="Chuvochina M."/>
            <person name="Mussig A.J."/>
            <person name="Chaumeil P.-A."/>
            <person name="Waite D.W."/>
            <person name="Whitman W.B."/>
            <person name="Parks D.H."/>
            <person name="Hugenholtz P."/>
        </authorList>
    </citation>
    <scope>NUCLEOTIDE SEQUENCE [LARGE SCALE GENOMIC DNA]</scope>
</reference>
<comment type="caution">
    <text evidence="2">The sequence shown here is derived from an EMBL/GenBank/DDBJ whole genome shotgun (WGS) entry which is preliminary data.</text>
</comment>
<dbReference type="NCBIfam" id="TIGR01509">
    <property type="entry name" value="HAD-SF-IA-v3"/>
    <property type="match status" value="1"/>
</dbReference>
<dbReference type="GO" id="GO:0006281">
    <property type="term" value="P:DNA repair"/>
    <property type="evidence" value="ECO:0007669"/>
    <property type="project" value="TreeGrafter"/>
</dbReference>
<dbReference type="SUPFAM" id="SSF56784">
    <property type="entry name" value="HAD-like"/>
    <property type="match status" value="1"/>
</dbReference>
<dbReference type="PANTHER" id="PTHR43434">
    <property type="entry name" value="PHOSPHOGLYCOLATE PHOSPHATASE"/>
    <property type="match status" value="1"/>
</dbReference>
<dbReference type="Proteomes" id="UP000590964">
    <property type="component" value="Unassembled WGS sequence"/>
</dbReference>
<dbReference type="InterPro" id="IPR050155">
    <property type="entry name" value="HAD-like_hydrolase_sf"/>
</dbReference>
<protein>
    <submittedName>
        <fullName evidence="2">HAD-IA family hydrolase</fullName>
    </submittedName>
</protein>
<name>A0A7J4JVA8_9ARCH</name>
<dbReference type="InterPro" id="IPR006439">
    <property type="entry name" value="HAD-SF_hydro_IA"/>
</dbReference>
<gene>
    <name evidence="2" type="ORF">HA222_03600</name>
</gene>
<comment type="similarity">
    <text evidence="1">Belongs to the HAD-like hydrolase superfamily.</text>
</comment>
<sequence>MLETHGQKASVKKLDGFAELKVKLYDGVIEKKHLMHKSTFAFLKKLKRKGLKLAIASGTERKMLFASLKPVELELFDVLICANDVKRSKPFPDELNLALKKLKLGRKECLYVGDSLPDAKAARTAGMKFVGFLSGVVSRKRFESVKSLAVIRKIPELGRIVEKLR</sequence>
<dbReference type="EMBL" id="DUFW01000061">
    <property type="protein sequence ID" value="HIH21713.1"/>
    <property type="molecule type" value="Genomic_DNA"/>
</dbReference>
<dbReference type="AlphaFoldDB" id="A0A7J4JVA8"/>
<dbReference type="InterPro" id="IPR041492">
    <property type="entry name" value="HAD_2"/>
</dbReference>
<dbReference type="PRINTS" id="PR00413">
    <property type="entry name" value="HADHALOGNASE"/>
</dbReference>
<organism evidence="2 3">
    <name type="scientific">Candidatus Iainarchaeum sp</name>
    <dbReference type="NCBI Taxonomy" id="3101447"/>
    <lineage>
        <taxon>Archaea</taxon>
        <taxon>Candidatus Iainarchaeota</taxon>
        <taxon>Candidatus Iainarchaeia</taxon>
        <taxon>Candidatus Iainarchaeales</taxon>
        <taxon>Candidatus Iainarchaeaceae</taxon>
        <taxon>Candidatus Iainarchaeum</taxon>
    </lineage>
</organism>
<evidence type="ECO:0000256" key="1">
    <source>
        <dbReference type="ARBA" id="ARBA00007958"/>
    </source>
</evidence>
<dbReference type="InterPro" id="IPR036412">
    <property type="entry name" value="HAD-like_sf"/>
</dbReference>
<dbReference type="NCBIfam" id="TIGR01549">
    <property type="entry name" value="HAD-SF-IA-v1"/>
    <property type="match status" value="1"/>
</dbReference>
<dbReference type="Gene3D" id="3.40.50.1000">
    <property type="entry name" value="HAD superfamily/HAD-like"/>
    <property type="match status" value="1"/>
</dbReference>
<evidence type="ECO:0000313" key="3">
    <source>
        <dbReference type="Proteomes" id="UP000590964"/>
    </source>
</evidence>
<keyword evidence="2" id="KW-0378">Hydrolase</keyword>
<proteinExistence type="inferred from homology"/>
<evidence type="ECO:0000313" key="2">
    <source>
        <dbReference type="EMBL" id="HIH21713.1"/>
    </source>
</evidence>
<dbReference type="GO" id="GO:0008967">
    <property type="term" value="F:phosphoglycolate phosphatase activity"/>
    <property type="evidence" value="ECO:0007669"/>
    <property type="project" value="TreeGrafter"/>
</dbReference>
<accession>A0A7J4JVA8</accession>